<comment type="caution">
    <text evidence="1">The sequence shown here is derived from an EMBL/GenBank/DDBJ whole genome shotgun (WGS) entry which is preliminary data.</text>
</comment>
<reference evidence="1" key="1">
    <citation type="submission" date="2022-02" db="EMBL/GenBank/DDBJ databases">
        <title>Plant Genome Project.</title>
        <authorList>
            <person name="Zhang R.-G."/>
        </authorList>
    </citation>
    <scope>NUCLEOTIDE SEQUENCE</scope>
    <source>
        <strain evidence="1">AT1</strain>
    </source>
</reference>
<accession>A0ACC0LZJ3</accession>
<sequence length="184" mass="18829">MAIWVLGILLFVVVSGGNKGGVAASSGGGGCGFPAVYSFGVAASSGGGGCGFPAVYSFGDDNSDTGGNAAALDNLVLPNGQTFFGKPSGRYCDGRLIIDFIGFEDPMEFCCGSYDDAYVRCGQKPLNGNGTVIGSTSACKDPSKYISWDGIHFTEKANQLVAQLILNGSLSDPPISLSEACRNP</sequence>
<dbReference type="EMBL" id="CM046397">
    <property type="protein sequence ID" value="KAI8533706.1"/>
    <property type="molecule type" value="Genomic_DNA"/>
</dbReference>
<name>A0ACC0LZJ3_RHOML</name>
<evidence type="ECO:0000313" key="1">
    <source>
        <dbReference type="EMBL" id="KAI8533706.1"/>
    </source>
</evidence>
<keyword evidence="2" id="KW-1185">Reference proteome</keyword>
<protein>
    <submittedName>
        <fullName evidence="1">Uncharacterized protein</fullName>
    </submittedName>
</protein>
<evidence type="ECO:0000313" key="2">
    <source>
        <dbReference type="Proteomes" id="UP001062846"/>
    </source>
</evidence>
<proteinExistence type="predicted"/>
<gene>
    <name evidence="1" type="ORF">RHMOL_Rhmol10G0030000</name>
</gene>
<dbReference type="Proteomes" id="UP001062846">
    <property type="component" value="Chromosome 10"/>
</dbReference>
<organism evidence="1 2">
    <name type="scientific">Rhododendron molle</name>
    <name type="common">Chinese azalea</name>
    <name type="synonym">Azalea mollis</name>
    <dbReference type="NCBI Taxonomy" id="49168"/>
    <lineage>
        <taxon>Eukaryota</taxon>
        <taxon>Viridiplantae</taxon>
        <taxon>Streptophyta</taxon>
        <taxon>Embryophyta</taxon>
        <taxon>Tracheophyta</taxon>
        <taxon>Spermatophyta</taxon>
        <taxon>Magnoliopsida</taxon>
        <taxon>eudicotyledons</taxon>
        <taxon>Gunneridae</taxon>
        <taxon>Pentapetalae</taxon>
        <taxon>asterids</taxon>
        <taxon>Ericales</taxon>
        <taxon>Ericaceae</taxon>
        <taxon>Ericoideae</taxon>
        <taxon>Rhodoreae</taxon>
        <taxon>Rhododendron</taxon>
    </lineage>
</organism>